<sequence>MNINCKIDYKNIIIRRIYIYQINDEYNILNKQLRLGQMFQNKTDYDRGVNTFSPEGRLFQVEYALQAIKLGASALAIKVNDGVVLAGERKLNSSLLEPKSIEKIYEIDTHIACTASGFIPDARTLVEHARVESQNHKFNYGEPINVRALTQIVCDLALDFGESDSKSKTKMSRPYGVALLIAGVSDHGPQIYQTDPTGTMIEYQAKGIGAADEGIQSILKEQYKQDLTLEQAERLAILCLKNVMEEKINNQNVELAVITTTEKRFIQRTQEQIQSLIDKV</sequence>
<dbReference type="GO" id="GO:0019773">
    <property type="term" value="C:proteasome core complex, alpha-subunit complex"/>
    <property type="evidence" value="ECO:0007669"/>
    <property type="project" value="UniProtKB-UniRule"/>
</dbReference>
<dbReference type="InterPro" id="IPR023332">
    <property type="entry name" value="Proteasome_alpha-type"/>
</dbReference>
<dbReference type="Pfam" id="PF10584">
    <property type="entry name" value="Proteasome_A_N"/>
    <property type="match status" value="1"/>
</dbReference>
<evidence type="ECO:0000256" key="3">
    <source>
        <dbReference type="RuleBase" id="RU000551"/>
    </source>
</evidence>
<dbReference type="InterPro" id="IPR001353">
    <property type="entry name" value="Proteasome_sua/b"/>
</dbReference>
<protein>
    <recommendedName>
        <fullName evidence="3">Proteasome subunit alpha type</fullName>
    </recommendedName>
</protein>
<accession>A0A8S1QAX3</accession>
<keyword evidence="3" id="KW-0963">Cytoplasm</keyword>
<comment type="similarity">
    <text evidence="2 3">Belongs to the peptidase T1A family.</text>
</comment>
<dbReference type="AlphaFoldDB" id="A0A8S1QAX3"/>
<reference evidence="5" key="1">
    <citation type="submission" date="2021-01" db="EMBL/GenBank/DDBJ databases">
        <authorList>
            <consortium name="Genoscope - CEA"/>
            <person name="William W."/>
        </authorList>
    </citation>
    <scope>NUCLEOTIDE SEQUENCE</scope>
</reference>
<comment type="subunit">
    <text evidence="3">The 26S proteasome consists of a 20S proteasome core and two 19S regulatory subunits.</text>
</comment>
<dbReference type="SMART" id="SM00948">
    <property type="entry name" value="Proteasome_A_N"/>
    <property type="match status" value="1"/>
</dbReference>
<dbReference type="EMBL" id="CAJJDN010000100">
    <property type="protein sequence ID" value="CAD8112325.1"/>
    <property type="molecule type" value="Genomic_DNA"/>
</dbReference>
<dbReference type="FunFam" id="3.60.20.10:FF:000054">
    <property type="entry name" value="Proteasome subunit alpha type"/>
    <property type="match status" value="1"/>
</dbReference>
<evidence type="ECO:0000256" key="1">
    <source>
        <dbReference type="ARBA" id="ARBA00022942"/>
    </source>
</evidence>
<dbReference type="PROSITE" id="PS51475">
    <property type="entry name" value="PROTEASOME_ALPHA_2"/>
    <property type="match status" value="1"/>
</dbReference>
<comment type="caution">
    <text evidence="5">The sequence shown here is derived from an EMBL/GenBank/DDBJ whole genome shotgun (WGS) entry which is preliminary data.</text>
</comment>
<comment type="subcellular location">
    <subcellularLocation>
        <location evidence="3">Cytoplasm</location>
    </subcellularLocation>
    <subcellularLocation>
        <location evidence="3">Nucleus</location>
    </subcellularLocation>
</comment>
<evidence type="ECO:0000259" key="4">
    <source>
        <dbReference type="PROSITE" id="PS00388"/>
    </source>
</evidence>
<dbReference type="InterPro" id="IPR050115">
    <property type="entry name" value="Proteasome_alpha"/>
</dbReference>
<dbReference type="PANTHER" id="PTHR11599">
    <property type="entry name" value="PROTEASOME SUBUNIT ALPHA/BETA"/>
    <property type="match status" value="1"/>
</dbReference>
<dbReference type="GO" id="GO:0006511">
    <property type="term" value="P:ubiquitin-dependent protein catabolic process"/>
    <property type="evidence" value="ECO:0007669"/>
    <property type="project" value="InterPro"/>
</dbReference>
<keyword evidence="6" id="KW-1185">Reference proteome</keyword>
<evidence type="ECO:0000313" key="6">
    <source>
        <dbReference type="Proteomes" id="UP000692954"/>
    </source>
</evidence>
<organism evidence="5 6">
    <name type="scientific">Paramecium sonneborni</name>
    <dbReference type="NCBI Taxonomy" id="65129"/>
    <lineage>
        <taxon>Eukaryota</taxon>
        <taxon>Sar</taxon>
        <taxon>Alveolata</taxon>
        <taxon>Ciliophora</taxon>
        <taxon>Intramacronucleata</taxon>
        <taxon>Oligohymenophorea</taxon>
        <taxon>Peniculida</taxon>
        <taxon>Parameciidae</taxon>
        <taxon>Paramecium</taxon>
    </lineage>
</organism>
<evidence type="ECO:0000313" key="5">
    <source>
        <dbReference type="EMBL" id="CAD8112325.1"/>
    </source>
</evidence>
<keyword evidence="1 2" id="KW-0647">Proteasome</keyword>
<name>A0A8S1QAX3_9CILI</name>
<dbReference type="Proteomes" id="UP000692954">
    <property type="component" value="Unassembled WGS sequence"/>
</dbReference>
<dbReference type="GO" id="GO:0005737">
    <property type="term" value="C:cytoplasm"/>
    <property type="evidence" value="ECO:0007669"/>
    <property type="project" value="UniProtKB-SubCell"/>
</dbReference>
<dbReference type="PROSITE" id="PS00388">
    <property type="entry name" value="PROTEASOME_ALPHA_1"/>
    <property type="match status" value="1"/>
</dbReference>
<keyword evidence="3" id="KW-0539">Nucleus</keyword>
<dbReference type="Pfam" id="PF00227">
    <property type="entry name" value="Proteasome"/>
    <property type="match status" value="1"/>
</dbReference>
<dbReference type="GO" id="GO:0005634">
    <property type="term" value="C:nucleus"/>
    <property type="evidence" value="ECO:0007669"/>
    <property type="project" value="UniProtKB-SubCell"/>
</dbReference>
<evidence type="ECO:0000256" key="2">
    <source>
        <dbReference type="PROSITE-ProRule" id="PRU00808"/>
    </source>
</evidence>
<proteinExistence type="inferred from homology"/>
<feature type="domain" description="Proteasome alpha-type subunits" evidence="4">
    <location>
        <begin position="45"/>
        <end position="67"/>
    </location>
</feature>
<dbReference type="NCBIfam" id="NF003075">
    <property type="entry name" value="PRK03996.1"/>
    <property type="match status" value="1"/>
</dbReference>
<gene>
    <name evidence="5" type="ORF">PSON_ATCC_30995.1.T1000147</name>
</gene>
<dbReference type="InterPro" id="IPR000426">
    <property type="entry name" value="Proteasome_asu_N"/>
</dbReference>
<dbReference type="OrthoDB" id="431557at2759"/>